<dbReference type="OrthoDB" id="372421at2759"/>
<dbReference type="Proteomes" id="UP001152747">
    <property type="component" value="Unassembled WGS sequence"/>
</dbReference>
<dbReference type="AlphaFoldDB" id="A0A9P1N3L0"/>
<evidence type="ECO:0000313" key="2">
    <source>
        <dbReference type="EMBL" id="CAI5449798.1"/>
    </source>
</evidence>
<sequence length="208" mass="23696">MKSLIHRGIIQIHAVRETNTILEDEIFRLRFENLKHEGEYDPEPIQNKTRISGEIEDAQKSASSSVEGQQNEIEDDLGFDPVEFIKWWDSLREESEVVRYLKGKVETCQGFVLDVRNDGIQVFVPKYSLKSIIVLQNSSDSNTIIDIEDMSVRVDGEVVIRELEPVTVRISVNEKNQQRPRVELSLVKPEIPGLSVDFDLSTSEGLGL</sequence>
<dbReference type="InterPro" id="IPR033770">
    <property type="entry name" value="RRP44_S1"/>
</dbReference>
<evidence type="ECO:0000313" key="3">
    <source>
        <dbReference type="Proteomes" id="UP001152747"/>
    </source>
</evidence>
<dbReference type="InterPro" id="IPR012340">
    <property type="entry name" value="NA-bd_OB-fold"/>
</dbReference>
<dbReference type="SUPFAM" id="SSF50249">
    <property type="entry name" value="Nucleic acid-binding proteins"/>
    <property type="match status" value="1"/>
</dbReference>
<protein>
    <recommendedName>
        <fullName evidence="1">Exosome complex exonuclease RRP44 S1 domain-containing protein</fullName>
    </recommendedName>
</protein>
<accession>A0A9P1N3L0</accession>
<dbReference type="Gene3D" id="2.40.50.140">
    <property type="entry name" value="Nucleic acid-binding proteins"/>
    <property type="match status" value="1"/>
</dbReference>
<evidence type="ECO:0000259" key="1">
    <source>
        <dbReference type="Pfam" id="PF17215"/>
    </source>
</evidence>
<comment type="caution">
    <text evidence="2">The sequence shown here is derived from an EMBL/GenBank/DDBJ whole genome shotgun (WGS) entry which is preliminary data.</text>
</comment>
<reference evidence="2" key="1">
    <citation type="submission" date="2022-11" db="EMBL/GenBank/DDBJ databases">
        <authorList>
            <person name="Kikuchi T."/>
        </authorList>
    </citation>
    <scope>NUCLEOTIDE SEQUENCE</scope>
    <source>
        <strain evidence="2">PS1010</strain>
    </source>
</reference>
<keyword evidence="3" id="KW-1185">Reference proteome</keyword>
<name>A0A9P1N3L0_9PELO</name>
<dbReference type="Pfam" id="PF17215">
    <property type="entry name" value="Rrp44_S1"/>
    <property type="match status" value="1"/>
</dbReference>
<organism evidence="2 3">
    <name type="scientific">Caenorhabditis angaria</name>
    <dbReference type="NCBI Taxonomy" id="860376"/>
    <lineage>
        <taxon>Eukaryota</taxon>
        <taxon>Metazoa</taxon>
        <taxon>Ecdysozoa</taxon>
        <taxon>Nematoda</taxon>
        <taxon>Chromadorea</taxon>
        <taxon>Rhabditida</taxon>
        <taxon>Rhabditina</taxon>
        <taxon>Rhabditomorpha</taxon>
        <taxon>Rhabditoidea</taxon>
        <taxon>Rhabditidae</taxon>
        <taxon>Peloderinae</taxon>
        <taxon>Caenorhabditis</taxon>
    </lineage>
</organism>
<proteinExistence type="predicted"/>
<feature type="domain" description="Exosome complex exonuclease RRP44 S1" evidence="1">
    <location>
        <begin position="109"/>
        <end position="179"/>
    </location>
</feature>
<gene>
    <name evidence="2" type="ORF">CAMP_LOCUS12435</name>
</gene>
<dbReference type="EMBL" id="CANHGI010000004">
    <property type="protein sequence ID" value="CAI5449798.1"/>
    <property type="molecule type" value="Genomic_DNA"/>
</dbReference>